<evidence type="ECO:0000256" key="2">
    <source>
        <dbReference type="ARBA" id="ARBA00023242"/>
    </source>
</evidence>
<feature type="compositionally biased region" description="Polar residues" evidence="4">
    <location>
        <begin position="141"/>
        <end position="153"/>
    </location>
</feature>
<comment type="subcellular location">
    <subcellularLocation>
        <location evidence="1 3">Nucleus</location>
    </subcellularLocation>
</comment>
<feature type="compositionally biased region" description="Low complexity" evidence="4">
    <location>
        <begin position="154"/>
        <end position="165"/>
    </location>
</feature>
<feature type="region of interest" description="Disordered" evidence="4">
    <location>
        <begin position="68"/>
        <end position="115"/>
    </location>
</feature>
<evidence type="ECO:0000313" key="5">
    <source>
        <dbReference type="EMBL" id="ORY40672.1"/>
    </source>
</evidence>
<keyword evidence="6" id="KW-1185">Reference proteome</keyword>
<organism evidence="5 6">
    <name type="scientific">Rhizoclosmatium globosum</name>
    <dbReference type="NCBI Taxonomy" id="329046"/>
    <lineage>
        <taxon>Eukaryota</taxon>
        <taxon>Fungi</taxon>
        <taxon>Fungi incertae sedis</taxon>
        <taxon>Chytridiomycota</taxon>
        <taxon>Chytridiomycota incertae sedis</taxon>
        <taxon>Chytridiomycetes</taxon>
        <taxon>Chytridiales</taxon>
        <taxon>Chytriomycetaceae</taxon>
        <taxon>Rhizoclosmatium</taxon>
    </lineage>
</organism>
<dbReference type="GO" id="GO:0006355">
    <property type="term" value="P:regulation of DNA-templated transcription"/>
    <property type="evidence" value="ECO:0007669"/>
    <property type="project" value="InterPro"/>
</dbReference>
<evidence type="ECO:0000256" key="4">
    <source>
        <dbReference type="SAM" id="MobiDB-lite"/>
    </source>
</evidence>
<feature type="non-terminal residue" evidence="5">
    <location>
        <position position="346"/>
    </location>
</feature>
<comment type="caution">
    <text evidence="5">The sequence shown here is derived from an EMBL/GenBank/DDBJ whole genome shotgun (WGS) entry which is preliminary data.</text>
</comment>
<dbReference type="GO" id="GO:0005634">
    <property type="term" value="C:nucleus"/>
    <property type="evidence" value="ECO:0007669"/>
    <property type="project" value="UniProtKB-SubCell"/>
</dbReference>
<dbReference type="OrthoDB" id="10265969at2759"/>
<dbReference type="PROSITE" id="PS51477">
    <property type="entry name" value="PAH"/>
    <property type="match status" value="2"/>
</dbReference>
<dbReference type="EMBL" id="MCGO01000034">
    <property type="protein sequence ID" value="ORY40672.1"/>
    <property type="molecule type" value="Genomic_DNA"/>
</dbReference>
<keyword evidence="2 3" id="KW-0539">Nucleus</keyword>
<sequence length="346" mass="36631">MSRFKKRQLTKRGLIAEVDELFSDLNREDLIHGFEVFLPAGVTVDMIREGNSKCSTFSDRYSSYGASLEESTKDAPTATTAPAAEPADSVPQSHLSQHHLQKRANSTQDSELSQPHKKLHFEPVTFTTPTPLFDSPIGSLRESTTSPTLANPWSTSLPSTTTQKQPSPPRTTNTDEAMVDFTYKLQLALIDHPDKYARFLSLLSESRVSPSSYPAAIYQATQLLKEFPELLDEFKGVIARVSFAGLLPPSPTGVGNSGGGGSGIVTPPGGASGKRSHHRKSKSLGTWNLGSVGAGSGTNTTNGTGGGGGGHSRRGSESDGAGWSVNGSGGSSLRSSPKGKGETRDV</sequence>
<proteinExistence type="predicted"/>
<gene>
    <name evidence="5" type="ORF">BCR33DRAFT_719219</name>
</gene>
<feature type="region of interest" description="Disordered" evidence="4">
    <location>
        <begin position="130"/>
        <end position="174"/>
    </location>
</feature>
<feature type="region of interest" description="Disordered" evidence="4">
    <location>
        <begin position="249"/>
        <end position="346"/>
    </location>
</feature>
<reference evidence="5 6" key="1">
    <citation type="submission" date="2016-07" db="EMBL/GenBank/DDBJ databases">
        <title>Pervasive Adenine N6-methylation of Active Genes in Fungi.</title>
        <authorList>
            <consortium name="DOE Joint Genome Institute"/>
            <person name="Mondo S.J."/>
            <person name="Dannebaum R.O."/>
            <person name="Kuo R.C."/>
            <person name="Labutti K."/>
            <person name="Haridas S."/>
            <person name="Kuo A."/>
            <person name="Salamov A."/>
            <person name="Ahrendt S.R."/>
            <person name="Lipzen A."/>
            <person name="Sullivan W."/>
            <person name="Andreopoulos W.B."/>
            <person name="Clum A."/>
            <person name="Lindquist E."/>
            <person name="Daum C."/>
            <person name="Ramamoorthy G.K."/>
            <person name="Gryganskyi A."/>
            <person name="Culley D."/>
            <person name="Magnuson J.K."/>
            <person name="James T.Y."/>
            <person name="O'Malley M.A."/>
            <person name="Stajich J.E."/>
            <person name="Spatafora J.W."/>
            <person name="Visel A."/>
            <person name="Grigoriev I.V."/>
        </authorList>
    </citation>
    <scope>NUCLEOTIDE SEQUENCE [LARGE SCALE GENOMIC DNA]</scope>
    <source>
        <strain evidence="5 6">JEL800</strain>
    </source>
</reference>
<accession>A0A1Y2C0W4</accession>
<evidence type="ECO:0000256" key="1">
    <source>
        <dbReference type="ARBA" id="ARBA00004123"/>
    </source>
</evidence>
<evidence type="ECO:0000256" key="3">
    <source>
        <dbReference type="PROSITE-ProRule" id="PRU00810"/>
    </source>
</evidence>
<feature type="compositionally biased region" description="Low complexity" evidence="4">
    <location>
        <begin position="75"/>
        <end position="87"/>
    </location>
</feature>
<dbReference type="InterPro" id="IPR036600">
    <property type="entry name" value="PAH_sf"/>
</dbReference>
<dbReference type="InterPro" id="IPR003822">
    <property type="entry name" value="PAH"/>
</dbReference>
<evidence type="ECO:0000313" key="6">
    <source>
        <dbReference type="Proteomes" id="UP000193642"/>
    </source>
</evidence>
<dbReference type="AlphaFoldDB" id="A0A1Y2C0W4"/>
<name>A0A1Y2C0W4_9FUNG</name>
<protein>
    <submittedName>
        <fullName evidence="5">Uncharacterized protein</fullName>
    </submittedName>
</protein>
<feature type="compositionally biased region" description="Polar residues" evidence="4">
    <location>
        <begin position="103"/>
        <end position="113"/>
    </location>
</feature>
<dbReference type="SUPFAM" id="SSF47762">
    <property type="entry name" value="PAH2 domain"/>
    <property type="match status" value="1"/>
</dbReference>
<dbReference type="Proteomes" id="UP000193642">
    <property type="component" value="Unassembled WGS sequence"/>
</dbReference>